<dbReference type="InterPro" id="IPR006129">
    <property type="entry name" value="AdhesinB"/>
</dbReference>
<evidence type="ECO:0000256" key="5">
    <source>
        <dbReference type="RuleBase" id="RU003512"/>
    </source>
</evidence>
<proteinExistence type="inferred from homology"/>
<dbReference type="PROSITE" id="PS51257">
    <property type="entry name" value="PROKAR_LIPOPROTEIN"/>
    <property type="match status" value="1"/>
</dbReference>
<dbReference type="Proteomes" id="UP000504752">
    <property type="component" value="Chromosome"/>
</dbReference>
<dbReference type="InterPro" id="IPR050492">
    <property type="entry name" value="Bact_metal-bind_prot9"/>
</dbReference>
<accession>A0A6M8B6U9</accession>
<dbReference type="SUPFAM" id="SSF53807">
    <property type="entry name" value="Helical backbone' metal receptor"/>
    <property type="match status" value="1"/>
</dbReference>
<dbReference type="PANTHER" id="PTHR42953:SF1">
    <property type="entry name" value="METAL-BINDING PROTEIN HI_0362-RELATED"/>
    <property type="match status" value="1"/>
</dbReference>
<dbReference type="Gene3D" id="3.40.50.1980">
    <property type="entry name" value="Nitrogenase molybdenum iron protein domain"/>
    <property type="match status" value="2"/>
</dbReference>
<keyword evidence="3" id="KW-0479">Metal-binding</keyword>
<dbReference type="PRINTS" id="PR00690">
    <property type="entry name" value="ADHESNFAMILY"/>
</dbReference>
<dbReference type="EMBL" id="CP053642">
    <property type="protein sequence ID" value="QKD79141.1"/>
    <property type="molecule type" value="Genomic_DNA"/>
</dbReference>
<sequence>MRRRDLLTLLALSPLGAVAACDGPKEKTGKPSIVVTTNILGDVVTQVVGDQASVTTLMAPNADPHSFGISAKQTLAMRDAALLVTNGLGLEEGLASNIESAKGDGVTLFTAGEQFTPIEYSSDDASGPDPHFWTDPTRMIDVVNGLEGALGKVSGIDASALSASAAAYRDRLTAADKDMATRFGAIPQDKRALVTNHHVFGYMAARYGFRLIGAVIPGGSTLAAPSASDLEELSTAVRDAGVSAIFADTSHSDKLITALKESAGQDIQVVSLFTESLSAPDGEAPTYLDMLAVNTDRITTALTA</sequence>
<reference evidence="7 8" key="1">
    <citation type="submission" date="2020-05" db="EMBL/GenBank/DDBJ databases">
        <title>Actinomyces sp. zg-325.</title>
        <authorList>
            <person name="Yang C."/>
        </authorList>
    </citation>
    <scope>NUCLEOTIDE SEQUENCE [LARGE SCALE GENOMIC DNA]</scope>
    <source>
        <strain evidence="8">zg-325</strain>
    </source>
</reference>
<evidence type="ECO:0000256" key="2">
    <source>
        <dbReference type="ARBA" id="ARBA00022448"/>
    </source>
</evidence>
<dbReference type="InterPro" id="IPR006127">
    <property type="entry name" value="ZnuA-like"/>
</dbReference>
<protein>
    <submittedName>
        <fullName evidence="7">Zinc ABC transporter substrate-binding protein</fullName>
    </submittedName>
</protein>
<evidence type="ECO:0000313" key="7">
    <source>
        <dbReference type="EMBL" id="QKD79141.1"/>
    </source>
</evidence>
<evidence type="ECO:0000256" key="6">
    <source>
        <dbReference type="SAM" id="SignalP"/>
    </source>
</evidence>
<keyword evidence="8" id="KW-1185">Reference proteome</keyword>
<dbReference type="InterPro" id="IPR006128">
    <property type="entry name" value="Lipoprotein_PsaA-like"/>
</dbReference>
<dbReference type="KEGG" id="amam:HPC72_01705"/>
<dbReference type="RefSeq" id="WP_159523626.1">
    <property type="nucleotide sequence ID" value="NZ_CP053642.1"/>
</dbReference>
<dbReference type="Pfam" id="PF01297">
    <property type="entry name" value="ZnuA"/>
    <property type="match status" value="1"/>
</dbReference>
<feature type="chain" id="PRO_5038734507" evidence="6">
    <location>
        <begin position="20"/>
        <end position="304"/>
    </location>
</feature>
<gene>
    <name evidence="7" type="ORF">HPC72_01705</name>
</gene>
<dbReference type="GO" id="GO:0046872">
    <property type="term" value="F:metal ion binding"/>
    <property type="evidence" value="ECO:0007669"/>
    <property type="project" value="UniProtKB-KW"/>
</dbReference>
<keyword evidence="4 6" id="KW-0732">Signal</keyword>
<comment type="similarity">
    <text evidence="5">Belongs to the bacterial solute-binding protein 9 family.</text>
</comment>
<evidence type="ECO:0000313" key="8">
    <source>
        <dbReference type="Proteomes" id="UP000504752"/>
    </source>
</evidence>
<dbReference type="PRINTS" id="PR00691">
    <property type="entry name" value="ADHESINB"/>
</dbReference>
<keyword evidence="2 5" id="KW-0813">Transport</keyword>
<comment type="subcellular location">
    <subcellularLocation>
        <location evidence="1">Cell envelope</location>
    </subcellularLocation>
</comment>
<dbReference type="GO" id="GO:0007155">
    <property type="term" value="P:cell adhesion"/>
    <property type="evidence" value="ECO:0007669"/>
    <property type="project" value="InterPro"/>
</dbReference>
<organism evidence="7 8">
    <name type="scientific">Actinomyces marmotae</name>
    <dbReference type="NCBI Taxonomy" id="2737173"/>
    <lineage>
        <taxon>Bacteria</taxon>
        <taxon>Bacillati</taxon>
        <taxon>Actinomycetota</taxon>
        <taxon>Actinomycetes</taxon>
        <taxon>Actinomycetales</taxon>
        <taxon>Actinomycetaceae</taxon>
        <taxon>Actinomyces</taxon>
    </lineage>
</organism>
<evidence type="ECO:0000256" key="3">
    <source>
        <dbReference type="ARBA" id="ARBA00022723"/>
    </source>
</evidence>
<evidence type="ECO:0000256" key="1">
    <source>
        <dbReference type="ARBA" id="ARBA00004196"/>
    </source>
</evidence>
<dbReference type="PANTHER" id="PTHR42953">
    <property type="entry name" value="HIGH-AFFINITY ZINC UPTAKE SYSTEM PROTEIN ZNUA-RELATED"/>
    <property type="match status" value="1"/>
</dbReference>
<evidence type="ECO:0000256" key="4">
    <source>
        <dbReference type="ARBA" id="ARBA00022729"/>
    </source>
</evidence>
<dbReference type="GO" id="GO:0030313">
    <property type="term" value="C:cell envelope"/>
    <property type="evidence" value="ECO:0007669"/>
    <property type="project" value="UniProtKB-SubCell"/>
</dbReference>
<dbReference type="GO" id="GO:0030001">
    <property type="term" value="P:metal ion transport"/>
    <property type="evidence" value="ECO:0007669"/>
    <property type="project" value="InterPro"/>
</dbReference>
<dbReference type="AlphaFoldDB" id="A0A6M8B6U9"/>
<name>A0A6M8B6U9_9ACTO</name>
<feature type="signal peptide" evidence="6">
    <location>
        <begin position="1"/>
        <end position="19"/>
    </location>
</feature>